<feature type="domain" description="Tandem CCCH zinc finger" evidence="4">
    <location>
        <begin position="406"/>
        <end position="453"/>
    </location>
</feature>
<evidence type="ECO:0000313" key="6">
    <source>
        <dbReference type="Proteomes" id="UP001345013"/>
    </source>
</evidence>
<dbReference type="EMBL" id="JAVRRG010000008">
    <property type="protein sequence ID" value="KAK5100074.1"/>
    <property type="molecule type" value="Genomic_DNA"/>
</dbReference>
<dbReference type="Pfam" id="PF25540">
    <property type="entry name" value="DUF7923"/>
    <property type="match status" value="1"/>
</dbReference>
<dbReference type="InterPro" id="IPR000571">
    <property type="entry name" value="Znf_CCCH"/>
</dbReference>
<keyword evidence="6" id="KW-1185">Reference proteome</keyword>
<reference evidence="5 6" key="1">
    <citation type="submission" date="2023-08" db="EMBL/GenBank/DDBJ databases">
        <title>Black Yeasts Isolated from many extreme environments.</title>
        <authorList>
            <person name="Coleine C."/>
            <person name="Stajich J.E."/>
            <person name="Selbmann L."/>
        </authorList>
    </citation>
    <scope>NUCLEOTIDE SEQUENCE [LARGE SCALE GENOMIC DNA]</scope>
    <source>
        <strain evidence="5 6">CCFEE 5885</strain>
    </source>
</reference>
<dbReference type="PANTHER" id="PTHR37543:SF1">
    <property type="entry name" value="CCCH ZINC FINGER DNA BINDING PROTEIN (AFU_ORTHOLOGUE AFUA_5G12760)"/>
    <property type="match status" value="1"/>
</dbReference>
<protein>
    <recommendedName>
        <fullName evidence="7">C3H1-type domain-containing protein</fullName>
    </recommendedName>
</protein>
<evidence type="ECO:0000259" key="2">
    <source>
        <dbReference type="Pfam" id="PF25540"/>
    </source>
</evidence>
<feature type="domain" description="DUF7923" evidence="2">
    <location>
        <begin position="70"/>
        <end position="253"/>
    </location>
</feature>
<dbReference type="PANTHER" id="PTHR37543">
    <property type="entry name" value="CCCH ZINC FINGER DNA BINDING PROTEIN (AFU_ORTHOLOGUE AFUA_5G12760)"/>
    <property type="match status" value="1"/>
</dbReference>
<dbReference type="Pfam" id="PF25542">
    <property type="entry name" value="zf-CCCH_12"/>
    <property type="match status" value="1"/>
</dbReference>
<evidence type="ECO:0008006" key="7">
    <source>
        <dbReference type="Google" id="ProtNLM"/>
    </source>
</evidence>
<evidence type="ECO:0000256" key="1">
    <source>
        <dbReference type="SAM" id="MobiDB-lite"/>
    </source>
</evidence>
<dbReference type="Pfam" id="PF25543">
    <property type="entry name" value="zf-CCCH_tandem"/>
    <property type="match status" value="1"/>
</dbReference>
<feature type="region of interest" description="Disordered" evidence="1">
    <location>
        <begin position="272"/>
        <end position="310"/>
    </location>
</feature>
<dbReference type="InterPro" id="IPR057683">
    <property type="entry name" value="DUF7923"/>
</dbReference>
<comment type="caution">
    <text evidence="5">The sequence shown here is derived from an EMBL/GenBank/DDBJ whole genome shotgun (WGS) entry which is preliminary data.</text>
</comment>
<sequence length="468" mass="52854">MNGFQSMSFNEKVDVYRQFDEARHEELEKFARDYQSMQVKLAELVADLDDERKSRRSWRQQAEVLQQSVERNRFAVVLIDGDGYLFNRTFYMNSHESGGAQAAHTLYTDVQQHLKANSPAFNGDMEVMVILCFNKQVPARALVEADIIQRASQLDDFFWSFTSSRSLFQVIDCGPGKERADSKLRDTYRFYLNSAQCEHIFLACCHDNGYVAELDKYRHDPRAAEKTVLIKHGNTANQFYNLNLPFTRFSSTFEMEPLQAVRRAEAAPAFVPSARRVPSADDSASQNSGEGTPATTWSTVTAGASRMPDRTRTSIGLSASAETFEPGPKVSSNATGDPKAGIPVNRVGQRIDRTIRPPAKSEIDRFQDRIADQKLCNTHHLTSAGCFAYKCNYDHEPVDAAMKHTLKYKARSIPCTTGSKCRKAECFYGHQCPWGMDRCTNDKCPFYRNNLHDIHDLEIAKFVPANAA</sequence>
<gene>
    <name evidence="5" type="ORF">LTR24_001139</name>
</gene>
<name>A0ABR0KLJ6_9EURO</name>
<evidence type="ECO:0000259" key="3">
    <source>
        <dbReference type="Pfam" id="PF25542"/>
    </source>
</evidence>
<proteinExistence type="predicted"/>
<evidence type="ECO:0000259" key="4">
    <source>
        <dbReference type="Pfam" id="PF25543"/>
    </source>
</evidence>
<feature type="compositionally biased region" description="Polar residues" evidence="1">
    <location>
        <begin position="282"/>
        <end position="302"/>
    </location>
</feature>
<dbReference type="Proteomes" id="UP001345013">
    <property type="component" value="Unassembled WGS sequence"/>
</dbReference>
<evidence type="ECO:0000313" key="5">
    <source>
        <dbReference type="EMBL" id="KAK5100074.1"/>
    </source>
</evidence>
<dbReference type="InterPro" id="IPR057654">
    <property type="entry name" value="Znf-CCCH_tandem"/>
</dbReference>
<organism evidence="5 6">
    <name type="scientific">Lithohypha guttulata</name>
    <dbReference type="NCBI Taxonomy" id="1690604"/>
    <lineage>
        <taxon>Eukaryota</taxon>
        <taxon>Fungi</taxon>
        <taxon>Dikarya</taxon>
        <taxon>Ascomycota</taxon>
        <taxon>Pezizomycotina</taxon>
        <taxon>Eurotiomycetes</taxon>
        <taxon>Chaetothyriomycetidae</taxon>
        <taxon>Chaetothyriales</taxon>
        <taxon>Trichomeriaceae</taxon>
        <taxon>Lithohypha</taxon>
    </lineage>
</organism>
<accession>A0ABR0KLJ6</accession>
<feature type="region of interest" description="Disordered" evidence="1">
    <location>
        <begin position="322"/>
        <end position="344"/>
    </location>
</feature>
<feature type="domain" description="C3H1-type" evidence="3">
    <location>
        <begin position="369"/>
        <end position="397"/>
    </location>
</feature>